<dbReference type="AlphaFoldDB" id="A0A1Q5PRL7"/>
<dbReference type="OrthoDB" id="3731420at2"/>
<proteinExistence type="predicted"/>
<name>A0A1Q5PRL7_9ACTO</name>
<gene>
    <name evidence="1" type="ORF">BM477_02035</name>
</gene>
<sequence length="179" mass="20269">MSITVEAVPSLIPVGSKRSPIQIGNQSCHVRRARGEFARSHGPAELALFPATNIESLPDRGWDPQPDEQPLVPHPTQWAKGITRIIFECIMGRRDYSTVRQWIHPYVLRRLEALNRDWDKAEIKRAGGLMKVGPINLCLPRPGIVEISTTVTMAQKIHAVAIRMEIIRRRWVVTAVETR</sequence>
<protein>
    <submittedName>
        <fullName evidence="1">Uncharacterized protein</fullName>
    </submittedName>
</protein>
<evidence type="ECO:0000313" key="2">
    <source>
        <dbReference type="Proteomes" id="UP000186465"/>
    </source>
</evidence>
<dbReference type="EMBL" id="MPDM01000002">
    <property type="protein sequence ID" value="OKL50196.1"/>
    <property type="molecule type" value="Genomic_DNA"/>
</dbReference>
<reference evidence="2" key="1">
    <citation type="submission" date="2016-11" db="EMBL/GenBank/DDBJ databases">
        <title>Actinomyces gypaetusis sp. nov. isolated from Gypaetus barbatus in Qinghai Tibet Plateau China.</title>
        <authorList>
            <person name="Meng X."/>
        </authorList>
    </citation>
    <scope>NUCLEOTIDE SEQUENCE [LARGE SCALE GENOMIC DNA]</scope>
    <source>
        <strain evidence="2">DSM 15383</strain>
    </source>
</reference>
<comment type="caution">
    <text evidence="1">The sequence shown here is derived from an EMBL/GenBank/DDBJ whole genome shotgun (WGS) entry which is preliminary data.</text>
</comment>
<dbReference type="STRING" id="156892.BM477_02035"/>
<dbReference type="Proteomes" id="UP000186465">
    <property type="component" value="Unassembled WGS sequence"/>
</dbReference>
<keyword evidence="2" id="KW-1185">Reference proteome</keyword>
<evidence type="ECO:0000313" key="1">
    <source>
        <dbReference type="EMBL" id="OKL50196.1"/>
    </source>
</evidence>
<dbReference type="RefSeq" id="WP_075361021.1">
    <property type="nucleotide sequence ID" value="NZ_MPDM01000002.1"/>
</dbReference>
<dbReference type="InterPro" id="IPR045596">
    <property type="entry name" value="DUF6459"/>
</dbReference>
<organism evidence="1 2">
    <name type="scientific">Boudabousia marimammalium</name>
    <dbReference type="NCBI Taxonomy" id="156892"/>
    <lineage>
        <taxon>Bacteria</taxon>
        <taxon>Bacillati</taxon>
        <taxon>Actinomycetota</taxon>
        <taxon>Actinomycetes</taxon>
        <taxon>Actinomycetales</taxon>
        <taxon>Actinomycetaceae</taxon>
        <taxon>Boudabousia</taxon>
    </lineage>
</organism>
<dbReference type="Pfam" id="PF20060">
    <property type="entry name" value="DUF6459"/>
    <property type="match status" value="1"/>
</dbReference>
<accession>A0A1Q5PRL7</accession>